<accession>A0A0F9B7M8</accession>
<reference evidence="1" key="1">
    <citation type="journal article" date="2015" name="Nature">
        <title>Complex archaea that bridge the gap between prokaryotes and eukaryotes.</title>
        <authorList>
            <person name="Spang A."/>
            <person name="Saw J.H."/>
            <person name="Jorgensen S.L."/>
            <person name="Zaremba-Niedzwiedzka K."/>
            <person name="Martijn J."/>
            <person name="Lind A.E."/>
            <person name="van Eijk R."/>
            <person name="Schleper C."/>
            <person name="Guy L."/>
            <person name="Ettema T.J."/>
        </authorList>
    </citation>
    <scope>NUCLEOTIDE SEQUENCE</scope>
</reference>
<proteinExistence type="predicted"/>
<gene>
    <name evidence="1" type="ORF">LCGC14_2483390</name>
</gene>
<organism evidence="1">
    <name type="scientific">marine sediment metagenome</name>
    <dbReference type="NCBI Taxonomy" id="412755"/>
    <lineage>
        <taxon>unclassified sequences</taxon>
        <taxon>metagenomes</taxon>
        <taxon>ecological metagenomes</taxon>
    </lineage>
</organism>
<dbReference type="EMBL" id="LAZR01039175">
    <property type="protein sequence ID" value="KKL17655.1"/>
    <property type="molecule type" value="Genomic_DNA"/>
</dbReference>
<comment type="caution">
    <text evidence="1">The sequence shown here is derived from an EMBL/GenBank/DDBJ whole genome shotgun (WGS) entry which is preliminary data.</text>
</comment>
<name>A0A0F9B7M8_9ZZZZ</name>
<dbReference type="AlphaFoldDB" id="A0A0F9B7M8"/>
<protein>
    <submittedName>
        <fullName evidence="1">Uncharacterized protein</fullName>
    </submittedName>
</protein>
<evidence type="ECO:0000313" key="1">
    <source>
        <dbReference type="EMBL" id="KKL17655.1"/>
    </source>
</evidence>
<sequence>MQALSDLMKLIESGEHGSPFQEIQHPKKRAFLSAYVLTAHKGRAAEAVGIDLSTTYKPTWVGDEEFQAALARARVMSGDALEAEVIRRGVHGIEEPVLYQGEVVEYIRRYSDNLLMFQTKSVRPEYRERLEVRGSGAHRLQPVERRAARTGQCRRRAQLCDRYDTAGRAPAGE</sequence>